<dbReference type="SUPFAM" id="SSF49785">
    <property type="entry name" value="Galactose-binding domain-like"/>
    <property type="match status" value="1"/>
</dbReference>
<dbReference type="OrthoDB" id="2121326at2759"/>
<dbReference type="SUPFAM" id="SSF52833">
    <property type="entry name" value="Thioredoxin-like"/>
    <property type="match status" value="1"/>
</dbReference>
<gene>
    <name evidence="4" type="ORF">DGYR_LOCUS11242</name>
</gene>
<proteinExistence type="predicted"/>
<sequence length="286" mass="31996">MSGKVIVVPTDVEFVQHLKNAGNKLVVVDFFADWSGPCRQIAPKFEEFAAKYTNAVFLKVDVDQCEETAQSQGVSAMPTFVLYKVQKKLDKMSGANANGLEELIKKHYQADDDDDVQVKGYVDLSTFLDKSGCVCLNSDDEHTLEHGMNKKGGFLQSDCDEQLLITLEFNQQVKIHSLKINGPQDKGPKTLRIFINQPNTLDFDSALRNKCTQEIELTKEDLEDQAIVPLKFVKFQNVNNLTIFVKDNQEDDDVTQIDFLGLIGAPVNTTNMGEFKRVAGKKGESH</sequence>
<dbReference type="InterPro" id="IPR036249">
    <property type="entry name" value="Thioredoxin-like_sf"/>
</dbReference>
<dbReference type="Pfam" id="PF06201">
    <property type="entry name" value="PITH"/>
    <property type="match status" value="1"/>
</dbReference>
<dbReference type="GO" id="GO:0005737">
    <property type="term" value="C:cytoplasm"/>
    <property type="evidence" value="ECO:0007669"/>
    <property type="project" value="UniProtKB-ARBA"/>
</dbReference>
<dbReference type="Proteomes" id="UP000549394">
    <property type="component" value="Unassembled WGS sequence"/>
</dbReference>
<feature type="domain" description="Thioredoxin" evidence="2">
    <location>
        <begin position="1"/>
        <end position="109"/>
    </location>
</feature>
<keyword evidence="1" id="KW-1015">Disulfide bond</keyword>
<dbReference type="CDD" id="cd02947">
    <property type="entry name" value="TRX_family"/>
    <property type="match status" value="1"/>
</dbReference>
<feature type="domain" description="PITH" evidence="3">
    <location>
        <begin position="113"/>
        <end position="282"/>
    </location>
</feature>
<keyword evidence="5" id="KW-1185">Reference proteome</keyword>
<evidence type="ECO:0000259" key="2">
    <source>
        <dbReference type="PROSITE" id="PS51352"/>
    </source>
</evidence>
<dbReference type="EMBL" id="CAJFCJ010000019">
    <property type="protein sequence ID" value="CAD5123575.1"/>
    <property type="molecule type" value="Genomic_DNA"/>
</dbReference>
<dbReference type="Gene3D" id="2.60.120.470">
    <property type="entry name" value="PITH domain"/>
    <property type="match status" value="1"/>
</dbReference>
<evidence type="ECO:0000256" key="1">
    <source>
        <dbReference type="ARBA" id="ARBA00023157"/>
    </source>
</evidence>
<evidence type="ECO:0000313" key="4">
    <source>
        <dbReference type="EMBL" id="CAD5123575.1"/>
    </source>
</evidence>
<accession>A0A7I8W5X6</accession>
<evidence type="ECO:0000259" key="3">
    <source>
        <dbReference type="PROSITE" id="PS51532"/>
    </source>
</evidence>
<dbReference type="InterPro" id="IPR013766">
    <property type="entry name" value="Thioredoxin_domain"/>
</dbReference>
<dbReference type="InterPro" id="IPR010400">
    <property type="entry name" value="PITH_dom"/>
</dbReference>
<comment type="caution">
    <text evidence="4">The sequence shown here is derived from an EMBL/GenBank/DDBJ whole genome shotgun (WGS) entry which is preliminary data.</text>
</comment>
<evidence type="ECO:0000313" key="5">
    <source>
        <dbReference type="Proteomes" id="UP000549394"/>
    </source>
</evidence>
<dbReference type="PRINTS" id="PR00421">
    <property type="entry name" value="THIOREDOXIN"/>
</dbReference>
<dbReference type="Gene3D" id="3.40.30.10">
    <property type="entry name" value="Glutaredoxin"/>
    <property type="match status" value="1"/>
</dbReference>
<protein>
    <submittedName>
        <fullName evidence="4">DgyrCDS11910</fullName>
    </submittedName>
</protein>
<dbReference type="InterPro" id="IPR037047">
    <property type="entry name" value="PITH_dom_sf"/>
</dbReference>
<dbReference type="AlphaFoldDB" id="A0A7I8W5X6"/>
<dbReference type="PROSITE" id="PS51352">
    <property type="entry name" value="THIOREDOXIN_2"/>
    <property type="match status" value="1"/>
</dbReference>
<dbReference type="Pfam" id="PF00085">
    <property type="entry name" value="Thioredoxin"/>
    <property type="match status" value="1"/>
</dbReference>
<dbReference type="InterPro" id="IPR008979">
    <property type="entry name" value="Galactose-bd-like_sf"/>
</dbReference>
<dbReference type="PROSITE" id="PS51532">
    <property type="entry name" value="PITH"/>
    <property type="match status" value="1"/>
</dbReference>
<organism evidence="4 5">
    <name type="scientific">Dimorphilus gyrociliatus</name>
    <dbReference type="NCBI Taxonomy" id="2664684"/>
    <lineage>
        <taxon>Eukaryota</taxon>
        <taxon>Metazoa</taxon>
        <taxon>Spiralia</taxon>
        <taxon>Lophotrochozoa</taxon>
        <taxon>Annelida</taxon>
        <taxon>Polychaeta</taxon>
        <taxon>Polychaeta incertae sedis</taxon>
        <taxon>Dinophilidae</taxon>
        <taxon>Dimorphilus</taxon>
    </lineage>
</organism>
<dbReference type="PANTHER" id="PTHR46115">
    <property type="entry name" value="THIOREDOXIN-LIKE PROTEIN 1"/>
    <property type="match status" value="1"/>
</dbReference>
<reference evidence="4 5" key="1">
    <citation type="submission" date="2020-08" db="EMBL/GenBank/DDBJ databases">
        <authorList>
            <person name="Hejnol A."/>
        </authorList>
    </citation>
    <scope>NUCLEOTIDE SEQUENCE [LARGE SCALE GENOMIC DNA]</scope>
</reference>
<name>A0A7I8W5X6_9ANNE</name>